<proteinExistence type="predicted"/>
<dbReference type="EMBL" id="JAHWGI010000981">
    <property type="protein sequence ID" value="KAK3919714.1"/>
    <property type="molecule type" value="Genomic_DNA"/>
</dbReference>
<evidence type="ECO:0000313" key="2">
    <source>
        <dbReference type="Proteomes" id="UP001219518"/>
    </source>
</evidence>
<comment type="caution">
    <text evidence="1">The sequence shown here is derived from an EMBL/GenBank/DDBJ whole genome shotgun (WGS) entry which is preliminary data.</text>
</comment>
<reference evidence="1" key="1">
    <citation type="submission" date="2021-07" db="EMBL/GenBank/DDBJ databases">
        <authorList>
            <person name="Catto M.A."/>
            <person name="Jacobson A."/>
            <person name="Kennedy G."/>
            <person name="Labadie P."/>
            <person name="Hunt B.G."/>
            <person name="Srinivasan R."/>
        </authorList>
    </citation>
    <scope>NUCLEOTIDE SEQUENCE</scope>
    <source>
        <strain evidence="1">PL_HMW_Pooled</strain>
        <tissue evidence="1">Head</tissue>
    </source>
</reference>
<evidence type="ECO:0000313" key="1">
    <source>
        <dbReference type="EMBL" id="KAK3919714.1"/>
    </source>
</evidence>
<name>A0AAE1LIA4_9NEOP</name>
<dbReference type="Proteomes" id="UP001219518">
    <property type="component" value="Unassembled WGS sequence"/>
</dbReference>
<reference evidence="1" key="2">
    <citation type="journal article" date="2023" name="BMC Genomics">
        <title>Pest status, molecular evolution, and epigenetic factors derived from the genome assembly of Frankliniella fusca, a thysanopteran phytovirus vector.</title>
        <authorList>
            <person name="Catto M.A."/>
            <person name="Labadie P.E."/>
            <person name="Jacobson A.L."/>
            <person name="Kennedy G.G."/>
            <person name="Srinivasan R."/>
            <person name="Hunt B.G."/>
        </authorList>
    </citation>
    <scope>NUCLEOTIDE SEQUENCE</scope>
    <source>
        <strain evidence="1">PL_HMW_Pooled</strain>
    </source>
</reference>
<sequence length="74" mass="8084">LVKRVILESGSAVHSFAYNEDNFDVATELATRLTNATVHSRDEMGRLFMELPGLQILTAAVAIAAERLNALGKR</sequence>
<keyword evidence="2" id="KW-1185">Reference proteome</keyword>
<accession>A0AAE1LIA4</accession>
<dbReference type="AlphaFoldDB" id="A0AAE1LIA4"/>
<organism evidence="1 2">
    <name type="scientific">Frankliniella fusca</name>
    <dbReference type="NCBI Taxonomy" id="407009"/>
    <lineage>
        <taxon>Eukaryota</taxon>
        <taxon>Metazoa</taxon>
        <taxon>Ecdysozoa</taxon>
        <taxon>Arthropoda</taxon>
        <taxon>Hexapoda</taxon>
        <taxon>Insecta</taxon>
        <taxon>Pterygota</taxon>
        <taxon>Neoptera</taxon>
        <taxon>Paraneoptera</taxon>
        <taxon>Thysanoptera</taxon>
        <taxon>Terebrantia</taxon>
        <taxon>Thripoidea</taxon>
        <taxon>Thripidae</taxon>
        <taxon>Frankliniella</taxon>
    </lineage>
</organism>
<protein>
    <submittedName>
        <fullName evidence="1">Glutamyl-tRNA reductase</fullName>
    </submittedName>
</protein>
<feature type="non-terminal residue" evidence="1">
    <location>
        <position position="74"/>
    </location>
</feature>
<gene>
    <name evidence="1" type="ORF">KUF71_008841</name>
</gene>